<dbReference type="OMA" id="AIAMIKI"/>
<evidence type="ECO:0000256" key="5">
    <source>
        <dbReference type="ARBA" id="ARBA00022990"/>
    </source>
</evidence>
<dbReference type="Gene3D" id="1.10.540.10">
    <property type="entry name" value="Acyl-CoA dehydrogenase/oxidase, N-terminal domain"/>
    <property type="match status" value="1"/>
</dbReference>
<dbReference type="HOGENOM" id="CLU_007526_2_0_1"/>
<accession>T1EE35</accession>
<evidence type="ECO:0000256" key="4">
    <source>
        <dbReference type="ARBA" id="ARBA00022827"/>
    </source>
</evidence>
<protein>
    <recommendedName>
        <fullName evidence="14">Acyl-CoA dehydrogenase family member 10</fullName>
    </recommendedName>
</protein>
<dbReference type="SFLD" id="SFLDS00003">
    <property type="entry name" value="Haloacid_Dehalogenase"/>
    <property type="match status" value="1"/>
</dbReference>
<dbReference type="NCBIfam" id="TIGR01509">
    <property type="entry name" value="HAD-SF-IA-v3"/>
    <property type="match status" value="1"/>
</dbReference>
<keyword evidence="4" id="KW-0274">FAD</keyword>
<dbReference type="Gene3D" id="2.40.110.10">
    <property type="entry name" value="Butyryl-CoA Dehydrogenase, subunit A, domain 2"/>
    <property type="match status" value="1"/>
</dbReference>
<evidence type="ECO:0000259" key="7">
    <source>
        <dbReference type="Pfam" id="PF00441"/>
    </source>
</evidence>
<dbReference type="Gene3D" id="1.20.140.10">
    <property type="entry name" value="Butyryl-CoA Dehydrogenase, subunit A, domain 3"/>
    <property type="match status" value="1"/>
</dbReference>
<gene>
    <name evidence="12" type="primary">20194837</name>
    <name evidence="11" type="ORF">HELRODRAFT_106578</name>
</gene>
<dbReference type="GO" id="GO:0033539">
    <property type="term" value="P:fatty acid beta-oxidation using acyl-CoA dehydrogenase"/>
    <property type="evidence" value="ECO:0000318"/>
    <property type="project" value="GO_Central"/>
</dbReference>
<dbReference type="InterPro" id="IPR006091">
    <property type="entry name" value="Acyl-CoA_Oxase/DH_mid-dom"/>
</dbReference>
<dbReference type="FunFam" id="2.40.110.10:FF:000002">
    <property type="entry name" value="Acyl-CoA dehydrogenase fadE12"/>
    <property type="match status" value="1"/>
</dbReference>
<name>T1EE35_HELRO</name>
<dbReference type="Gene3D" id="3.30.200.20">
    <property type="entry name" value="Phosphorylase Kinase, domain 1"/>
    <property type="match status" value="1"/>
</dbReference>
<dbReference type="GO" id="GO:0005737">
    <property type="term" value="C:cytoplasm"/>
    <property type="evidence" value="ECO:0000318"/>
    <property type="project" value="GO_Central"/>
</dbReference>
<evidence type="ECO:0000256" key="3">
    <source>
        <dbReference type="ARBA" id="ARBA00022630"/>
    </source>
</evidence>
<keyword evidence="6" id="KW-0560">Oxidoreductase</keyword>
<dbReference type="GeneID" id="20194837"/>
<dbReference type="KEGG" id="hro:HELRODRAFT_106578"/>
<sequence length="1007" mass="113230">MCQSTNIRAVIFDMGGVLIPSPGLLFKDYEAAYNMPAGSLVKTIVASGDNGAWAQLERGELNISSFVHIFEKEYYKEVYFVQLLPKMIQYFSKGDPYQKMIGAIKCLRKNSIKTALLTNNCLLPDETTFMPLDQSLFDVAIESAKVGMRKPEERIYTHTLEQLNVAPQQTVFLDDLVHNLKAASLLGILTVKVESPKQAIESLEKIIGFPLDGSVTKVTELLQIDVDKFEEFLNNQLHIKGAEKPTLMLFEHGQSNPTYLVKYADQKFVLRKKPPGKLLASAHAIDREYLVMRALSQHTTIPLPQVFCYCEDESVLGTSFYVMQYLDGIIFKDCTLPGVPADMKRKVINQMCDVLSQLHKVDLQAVGLQNFGPKGSYISRNISRWLKQYKFSLTMSSDGTTAIDELNHMSDIAQWLQSRIPTDEKTSLVHGDFRLDNLIFNRTTYDLIGLIDWEMSTLGDPLTDLANSCLMYVLPENQLAPSLNLLSEDQLQREGIPTLKEYTKRYFSNLGQQPPSNWDFYLVFIYFRLAAILQGVHKRFLQGQSSSTNAHLARALAEELCRKGYQLIQRSELTSSSSSASVDFILSDVKNSSANAKNDVIAPMHVSLQSLPENVRQLHMEVHAFIEKRILPIERSLYEWHSDPKTKWTIHPMIEELKLAAKSQGLWNLFIPKELDHEAKYGKGLTNVEYAFLAEEMGWSMFAPEVFNCSAPDTGNMEVLLRYGDDEQKQKWLLPLLNGSIRSCFAMTEPAVASSDATNIESSIERVGHEYVINGHKWWTSGALDPRCKVIIFMGKTNKHEATHKQQSMVLVPVETKGISVVRPLNVFGFDDAPHGHAEVTFTDVRVPLTNVILGEGSGFEIAQGRLGPGRIHHCMRILGAAERCLQLAVIRAQERVAFGEPLIEQGSIQQDIARSRIDIERGRLLVLKAAHMMDCVGNKKAALEIAMIKAHIPRMGCQIFGGKGVCQDVVLSHMYAFTRSLCLADGPDEVHLRTIAKLERKKHSKL</sequence>
<dbReference type="SUPFAM" id="SSF56112">
    <property type="entry name" value="Protein kinase-like (PK-like)"/>
    <property type="match status" value="1"/>
</dbReference>
<dbReference type="Gene3D" id="1.10.150.240">
    <property type="entry name" value="Putative phosphatase, domain 2"/>
    <property type="match status" value="1"/>
</dbReference>
<dbReference type="NCBIfam" id="TIGR02247">
    <property type="entry name" value="HAD-1A3-hyp"/>
    <property type="match status" value="1"/>
</dbReference>
<organism evidence="12 13">
    <name type="scientific">Helobdella robusta</name>
    <name type="common">Californian leech</name>
    <dbReference type="NCBI Taxonomy" id="6412"/>
    <lineage>
        <taxon>Eukaryota</taxon>
        <taxon>Metazoa</taxon>
        <taxon>Spiralia</taxon>
        <taxon>Lophotrochozoa</taxon>
        <taxon>Annelida</taxon>
        <taxon>Clitellata</taxon>
        <taxon>Hirudinea</taxon>
        <taxon>Rhynchobdellida</taxon>
        <taxon>Glossiphoniidae</taxon>
        <taxon>Helobdella</taxon>
    </lineage>
</organism>
<feature type="domain" description="Acyl-CoA dehydrogenase/oxidase N-terminal" evidence="10">
    <location>
        <begin position="614"/>
        <end position="739"/>
    </location>
</feature>
<comment type="cofactor">
    <cofactor evidence="1">
        <name>FAD</name>
        <dbReference type="ChEBI" id="CHEBI:57692"/>
    </cofactor>
</comment>
<reference evidence="12" key="3">
    <citation type="submission" date="2015-06" db="UniProtKB">
        <authorList>
            <consortium name="EnsemblMetazoa"/>
        </authorList>
    </citation>
    <scope>IDENTIFICATION</scope>
</reference>
<evidence type="ECO:0000259" key="10">
    <source>
        <dbReference type="Pfam" id="PF02771"/>
    </source>
</evidence>
<dbReference type="CTD" id="20194837"/>
<evidence type="ECO:0000256" key="6">
    <source>
        <dbReference type="ARBA" id="ARBA00023002"/>
    </source>
</evidence>
<dbReference type="EMBL" id="KB096742">
    <property type="protein sequence ID" value="ESO02304.1"/>
    <property type="molecule type" value="Genomic_DNA"/>
</dbReference>
<reference evidence="13" key="1">
    <citation type="submission" date="2012-12" db="EMBL/GenBank/DDBJ databases">
        <authorList>
            <person name="Hellsten U."/>
            <person name="Grimwood J."/>
            <person name="Chapman J.A."/>
            <person name="Shapiro H."/>
            <person name="Aerts A."/>
            <person name="Otillar R.P."/>
            <person name="Terry A.Y."/>
            <person name="Boore J.L."/>
            <person name="Simakov O."/>
            <person name="Marletaz F."/>
            <person name="Cho S.-J."/>
            <person name="Edsinger-Gonzales E."/>
            <person name="Havlak P."/>
            <person name="Kuo D.-H."/>
            <person name="Larsson T."/>
            <person name="Lv J."/>
            <person name="Arendt D."/>
            <person name="Savage R."/>
            <person name="Osoegawa K."/>
            <person name="de Jong P."/>
            <person name="Lindberg D.R."/>
            <person name="Seaver E.C."/>
            <person name="Weisblat D.A."/>
            <person name="Putnam N.H."/>
            <person name="Grigoriev I.V."/>
            <person name="Rokhsar D.S."/>
        </authorList>
    </citation>
    <scope>NUCLEOTIDE SEQUENCE</scope>
</reference>
<dbReference type="Pfam" id="PF02770">
    <property type="entry name" value="Acyl-CoA_dh_M"/>
    <property type="match status" value="1"/>
</dbReference>
<dbReference type="PANTHER" id="PTHR47829">
    <property type="entry name" value="HYDROLASE, PUTATIVE (AFU_ORTHOLOGUE AFUA_1G12880)-RELATED"/>
    <property type="match status" value="1"/>
</dbReference>
<dbReference type="eggNOG" id="KOG1469">
    <property type="taxonomic scope" value="Eukaryota"/>
</dbReference>
<dbReference type="CDD" id="cd02603">
    <property type="entry name" value="HAD_sEH-N_like"/>
    <property type="match status" value="1"/>
</dbReference>
<evidence type="ECO:0000256" key="1">
    <source>
        <dbReference type="ARBA" id="ARBA00001974"/>
    </source>
</evidence>
<dbReference type="AlphaFoldDB" id="T1EE35"/>
<dbReference type="Gene3D" id="3.40.50.1000">
    <property type="entry name" value="HAD superfamily/HAD-like"/>
    <property type="match status" value="1"/>
</dbReference>
<keyword evidence="3" id="KW-0285">Flavoprotein</keyword>
<dbReference type="SUPFAM" id="SSF56784">
    <property type="entry name" value="HAD-like"/>
    <property type="match status" value="1"/>
</dbReference>
<dbReference type="InterPro" id="IPR036412">
    <property type="entry name" value="HAD-like_sf"/>
</dbReference>
<evidence type="ECO:0008006" key="14">
    <source>
        <dbReference type="Google" id="ProtNLM"/>
    </source>
</evidence>
<dbReference type="InterPro" id="IPR046373">
    <property type="entry name" value="Acyl-CoA_Oxase/DH_mid-dom_sf"/>
</dbReference>
<dbReference type="InterPro" id="IPR009100">
    <property type="entry name" value="AcylCoA_DH/oxidase_NM_dom_sf"/>
</dbReference>
<proteinExistence type="inferred from homology"/>
<dbReference type="SFLD" id="SFLDG01129">
    <property type="entry name" value="C1.5:_HAD__Beta-PGM__Phosphata"/>
    <property type="match status" value="1"/>
</dbReference>
<evidence type="ECO:0000313" key="13">
    <source>
        <dbReference type="Proteomes" id="UP000015101"/>
    </source>
</evidence>
<dbReference type="InterPro" id="IPR011009">
    <property type="entry name" value="Kinase-like_dom_sf"/>
</dbReference>
<dbReference type="STRING" id="6412.T1EE35"/>
<evidence type="ECO:0000313" key="12">
    <source>
        <dbReference type="EnsemblMetazoa" id="HelroP106578"/>
    </source>
</evidence>
<dbReference type="InterPro" id="IPR036250">
    <property type="entry name" value="AcylCo_DH-like_C"/>
</dbReference>
<evidence type="ECO:0000313" key="11">
    <source>
        <dbReference type="EMBL" id="ESO02304.1"/>
    </source>
</evidence>
<dbReference type="InterPro" id="IPR013786">
    <property type="entry name" value="AcylCoA_DH/ox_N"/>
</dbReference>
<dbReference type="InterPro" id="IPR037069">
    <property type="entry name" value="AcylCoA_DH/ox_N_sf"/>
</dbReference>
<dbReference type="PANTHER" id="PTHR47829:SF3">
    <property type="entry name" value="AMINOGLYCOSIDE PHOSPHOTRANSFERASE DOMAIN-CONTAINING PROTEIN"/>
    <property type="match status" value="1"/>
</dbReference>
<dbReference type="RefSeq" id="XP_009019712.1">
    <property type="nucleotide sequence ID" value="XM_009021464.1"/>
</dbReference>
<dbReference type="GO" id="GO:0003995">
    <property type="term" value="F:acyl-CoA dehydrogenase activity"/>
    <property type="evidence" value="ECO:0000318"/>
    <property type="project" value="GO_Central"/>
</dbReference>
<comment type="similarity">
    <text evidence="2">Belongs to the acyl-CoA dehydrogenase family.</text>
</comment>
<dbReference type="eggNOG" id="KOG3085">
    <property type="taxonomic scope" value="Eukaryota"/>
</dbReference>
<dbReference type="Gene3D" id="3.90.1200.10">
    <property type="match status" value="1"/>
</dbReference>
<dbReference type="InterPro" id="IPR052898">
    <property type="entry name" value="ACAD10-like"/>
</dbReference>
<feature type="domain" description="Acyl-CoA oxidase/dehydrogenase middle" evidence="9">
    <location>
        <begin position="744"/>
        <end position="845"/>
    </location>
</feature>
<dbReference type="SUPFAM" id="SSF56645">
    <property type="entry name" value="Acyl-CoA dehydrogenase NM domain-like"/>
    <property type="match status" value="1"/>
</dbReference>
<dbReference type="Pfam" id="PF00702">
    <property type="entry name" value="Hydrolase"/>
    <property type="match status" value="1"/>
</dbReference>
<keyword evidence="13" id="KW-1185">Reference proteome</keyword>
<dbReference type="InterPro" id="IPR006439">
    <property type="entry name" value="HAD-SF_hydro_IA"/>
</dbReference>
<dbReference type="InParanoid" id="T1EE35"/>
<dbReference type="OrthoDB" id="434771at2759"/>
<dbReference type="EMBL" id="AMQM01000837">
    <property type="status" value="NOT_ANNOTATED_CDS"/>
    <property type="molecule type" value="Genomic_DNA"/>
</dbReference>
<dbReference type="PRINTS" id="PR00413">
    <property type="entry name" value="HADHALOGNASE"/>
</dbReference>
<dbReference type="Pfam" id="PF01636">
    <property type="entry name" value="APH"/>
    <property type="match status" value="1"/>
</dbReference>
<dbReference type="InterPro" id="IPR023198">
    <property type="entry name" value="PGP-like_dom2"/>
</dbReference>
<dbReference type="CDD" id="cd05154">
    <property type="entry name" value="ACAD10_11_N-like"/>
    <property type="match status" value="1"/>
</dbReference>
<feature type="domain" description="Aminoglycoside phosphotransferase" evidence="8">
    <location>
        <begin position="248"/>
        <end position="477"/>
    </location>
</feature>
<dbReference type="GO" id="GO:0050660">
    <property type="term" value="F:flavin adenine dinucleotide binding"/>
    <property type="evidence" value="ECO:0007669"/>
    <property type="project" value="InterPro"/>
</dbReference>
<dbReference type="EnsemblMetazoa" id="HelroT106578">
    <property type="protein sequence ID" value="HelroP106578"/>
    <property type="gene ID" value="HelroG106578"/>
</dbReference>
<dbReference type="InterPro" id="IPR002575">
    <property type="entry name" value="Aminoglycoside_PTrfase"/>
</dbReference>
<evidence type="ECO:0000256" key="2">
    <source>
        <dbReference type="ARBA" id="ARBA00009347"/>
    </source>
</evidence>
<dbReference type="InterPro" id="IPR011945">
    <property type="entry name" value="HAD-SF_ppase_IA/epoxid_hydro_N"/>
</dbReference>
<reference evidence="11 13" key="2">
    <citation type="journal article" date="2013" name="Nature">
        <title>Insights into bilaterian evolution from three spiralian genomes.</title>
        <authorList>
            <person name="Simakov O."/>
            <person name="Marletaz F."/>
            <person name="Cho S.J."/>
            <person name="Edsinger-Gonzales E."/>
            <person name="Havlak P."/>
            <person name="Hellsten U."/>
            <person name="Kuo D.H."/>
            <person name="Larsson T."/>
            <person name="Lv J."/>
            <person name="Arendt D."/>
            <person name="Savage R."/>
            <person name="Osoegawa K."/>
            <person name="de Jong P."/>
            <person name="Grimwood J."/>
            <person name="Chapman J.A."/>
            <person name="Shapiro H."/>
            <person name="Aerts A."/>
            <person name="Otillar R.P."/>
            <person name="Terry A.Y."/>
            <person name="Boore J.L."/>
            <person name="Grigoriev I.V."/>
            <person name="Lindberg D.R."/>
            <person name="Seaver E.C."/>
            <person name="Weisblat D.A."/>
            <person name="Putnam N.H."/>
            <person name="Rokhsar D.S."/>
        </authorList>
    </citation>
    <scope>NUCLEOTIDE SEQUENCE</scope>
</reference>
<dbReference type="InterPro" id="IPR023214">
    <property type="entry name" value="HAD_sf"/>
</dbReference>
<dbReference type="Pfam" id="PF02771">
    <property type="entry name" value="Acyl-CoA_dh_N"/>
    <property type="match status" value="1"/>
</dbReference>
<dbReference type="Proteomes" id="UP000015101">
    <property type="component" value="Unassembled WGS sequence"/>
</dbReference>
<evidence type="ECO:0000259" key="9">
    <source>
        <dbReference type="Pfam" id="PF02770"/>
    </source>
</evidence>
<evidence type="ECO:0000259" key="8">
    <source>
        <dbReference type="Pfam" id="PF01636"/>
    </source>
</evidence>
<keyword evidence="5" id="KW-0007">Acetylation</keyword>
<dbReference type="InterPro" id="IPR041726">
    <property type="entry name" value="ACAD10_11_N"/>
</dbReference>
<dbReference type="Pfam" id="PF00441">
    <property type="entry name" value="Acyl-CoA_dh_1"/>
    <property type="match status" value="1"/>
</dbReference>
<dbReference type="InterPro" id="IPR009075">
    <property type="entry name" value="AcylCo_DH/oxidase_C"/>
</dbReference>
<feature type="domain" description="Acyl-CoA dehydrogenase/oxidase C-terminal" evidence="7">
    <location>
        <begin position="857"/>
        <end position="998"/>
    </location>
</feature>
<dbReference type="SUPFAM" id="SSF47203">
    <property type="entry name" value="Acyl-CoA dehydrogenase C-terminal domain-like"/>
    <property type="match status" value="1"/>
</dbReference>